<dbReference type="InterPro" id="IPR000331">
    <property type="entry name" value="Rap/Ran_GAP_dom"/>
</dbReference>
<organism evidence="4 5">
    <name type="scientific">Absidia repens</name>
    <dbReference type="NCBI Taxonomy" id="90262"/>
    <lineage>
        <taxon>Eukaryota</taxon>
        <taxon>Fungi</taxon>
        <taxon>Fungi incertae sedis</taxon>
        <taxon>Mucoromycota</taxon>
        <taxon>Mucoromycotina</taxon>
        <taxon>Mucoromycetes</taxon>
        <taxon>Mucorales</taxon>
        <taxon>Cunninghamellaceae</taxon>
        <taxon>Absidia</taxon>
    </lineage>
</organism>
<evidence type="ECO:0000259" key="3">
    <source>
        <dbReference type="PROSITE" id="PS50085"/>
    </source>
</evidence>
<protein>
    <recommendedName>
        <fullName evidence="3">Rap-GAP domain-containing protein</fullName>
    </recommendedName>
</protein>
<reference evidence="4 5" key="1">
    <citation type="submission" date="2016-07" db="EMBL/GenBank/DDBJ databases">
        <title>Pervasive Adenine N6-methylation of Active Genes in Fungi.</title>
        <authorList>
            <consortium name="DOE Joint Genome Institute"/>
            <person name="Mondo S.J."/>
            <person name="Dannebaum R.O."/>
            <person name="Kuo R.C."/>
            <person name="Labutti K."/>
            <person name="Haridas S."/>
            <person name="Kuo A."/>
            <person name="Salamov A."/>
            <person name="Ahrendt S.R."/>
            <person name="Lipzen A."/>
            <person name="Sullivan W."/>
            <person name="Andreopoulos W.B."/>
            <person name="Clum A."/>
            <person name="Lindquist E."/>
            <person name="Daum C."/>
            <person name="Ramamoorthy G.K."/>
            <person name="Gryganskyi A."/>
            <person name="Culley D."/>
            <person name="Magnuson J.K."/>
            <person name="James T.Y."/>
            <person name="O'Malley M.A."/>
            <person name="Stajich J.E."/>
            <person name="Spatafora J.W."/>
            <person name="Visel A."/>
            <person name="Grigoriev I.V."/>
        </authorList>
    </citation>
    <scope>NUCLEOTIDE SEQUENCE [LARGE SCALE GENOMIC DNA]</scope>
    <source>
        <strain evidence="4 5">NRRL 1336</strain>
    </source>
</reference>
<dbReference type="Pfam" id="PF02145">
    <property type="entry name" value="Rap_GAP"/>
    <property type="match status" value="1"/>
</dbReference>
<dbReference type="Proteomes" id="UP000193560">
    <property type="component" value="Unassembled WGS sequence"/>
</dbReference>
<feature type="region of interest" description="Disordered" evidence="2">
    <location>
        <begin position="412"/>
        <end position="508"/>
    </location>
</feature>
<feature type="compositionally biased region" description="Low complexity" evidence="2">
    <location>
        <begin position="609"/>
        <end position="624"/>
    </location>
</feature>
<name>A0A1X2I619_9FUNG</name>
<feature type="region of interest" description="Disordered" evidence="2">
    <location>
        <begin position="609"/>
        <end position="630"/>
    </location>
</feature>
<feature type="region of interest" description="Disordered" evidence="2">
    <location>
        <begin position="522"/>
        <end position="579"/>
    </location>
</feature>
<dbReference type="GO" id="GO:0005096">
    <property type="term" value="F:GTPase activator activity"/>
    <property type="evidence" value="ECO:0007669"/>
    <property type="project" value="UniProtKB-KW"/>
</dbReference>
<dbReference type="InterPro" id="IPR035974">
    <property type="entry name" value="Rap/Ran-GAP_sf"/>
</dbReference>
<dbReference type="GO" id="GO:0051056">
    <property type="term" value="P:regulation of small GTPase mediated signal transduction"/>
    <property type="evidence" value="ECO:0007669"/>
    <property type="project" value="InterPro"/>
</dbReference>
<accession>A0A1X2I619</accession>
<evidence type="ECO:0000313" key="5">
    <source>
        <dbReference type="Proteomes" id="UP000193560"/>
    </source>
</evidence>
<evidence type="ECO:0000256" key="2">
    <source>
        <dbReference type="SAM" id="MobiDB-lite"/>
    </source>
</evidence>
<dbReference type="EMBL" id="MCGE01000025">
    <property type="protein sequence ID" value="ORZ10169.1"/>
    <property type="molecule type" value="Genomic_DNA"/>
</dbReference>
<comment type="caution">
    <text evidence="4">The sequence shown here is derived from an EMBL/GenBank/DDBJ whole genome shotgun (WGS) entry which is preliminary data.</text>
</comment>
<dbReference type="PANTHER" id="PTHR15711:SF22">
    <property type="entry name" value="RAP-GAP DOMAIN-CONTAINING PROTEIN"/>
    <property type="match status" value="1"/>
</dbReference>
<dbReference type="Gene3D" id="3.40.50.11210">
    <property type="entry name" value="Rap/Ran-GAP"/>
    <property type="match status" value="1"/>
</dbReference>
<feature type="compositionally biased region" description="Low complexity" evidence="2">
    <location>
        <begin position="416"/>
        <end position="447"/>
    </location>
</feature>
<dbReference type="STRING" id="90262.A0A1X2I619"/>
<feature type="domain" description="Rap-GAP" evidence="3">
    <location>
        <begin position="190"/>
        <end position="405"/>
    </location>
</feature>
<dbReference type="InterPro" id="IPR050989">
    <property type="entry name" value="Rap1_Ran_GAP"/>
</dbReference>
<evidence type="ECO:0000313" key="4">
    <source>
        <dbReference type="EMBL" id="ORZ10169.1"/>
    </source>
</evidence>
<feature type="compositionally biased region" description="Polar residues" evidence="2">
    <location>
        <begin position="558"/>
        <end position="571"/>
    </location>
</feature>
<keyword evidence="1" id="KW-0343">GTPase activation</keyword>
<dbReference type="GO" id="GO:0005737">
    <property type="term" value="C:cytoplasm"/>
    <property type="evidence" value="ECO:0007669"/>
    <property type="project" value="TreeGrafter"/>
</dbReference>
<proteinExistence type="predicted"/>
<keyword evidence="5" id="KW-1185">Reference proteome</keyword>
<dbReference type="PANTHER" id="PTHR15711">
    <property type="entry name" value="RAP GTPASE-ACTIVATING PROTEIN"/>
    <property type="match status" value="1"/>
</dbReference>
<dbReference type="PROSITE" id="PS50085">
    <property type="entry name" value="RAPGAP"/>
    <property type="match status" value="1"/>
</dbReference>
<dbReference type="AlphaFoldDB" id="A0A1X2I619"/>
<dbReference type="OrthoDB" id="2499658at2759"/>
<evidence type="ECO:0000256" key="1">
    <source>
        <dbReference type="ARBA" id="ARBA00022468"/>
    </source>
</evidence>
<gene>
    <name evidence="4" type="ORF">BCR42DRAFT_113800</name>
</gene>
<dbReference type="SUPFAM" id="SSF111347">
    <property type="entry name" value="Rap/Ran-GAP"/>
    <property type="match status" value="1"/>
</dbReference>
<sequence length="663" mass="74076">MYCYTNGLWRVMAGPSSSQYSLVSPVFLWKGLYNDICPIGKGGQPDSKSLYAIITAIQESTPLNGHLNHDAVTNNDIDNSNNDIKNKPSQYRIIVRHPKHATGRYIVSNTQAHNYLTKKDEYTFGKNGPQKPIKQQRRSIRSPQNLNTFSSQQYNLMTAAILSVRPELDMDNAIHLSATTITTCNLEKELTRLDGIEIPRFYKFGVLTIKENQTKEEEWFSNTGLAPPFDQFLKVLGTRIQLKGYKGYAAGLDTRTGETGDTSVISCWSNHEIMFHVASLMPLHQNDKQQVQRKRYIGNDIVCLIFLEDNAIFDPKSIRSKFLHVYIVVRLETISNKHRWRIEIVRKSNVPDFGPSLPNPPLFYDDEALQKFLTLKLISAENAALKCDNFSIPNNRARAGILEGMIEKGLNHEELSSSSSSSPPRSSSSATSKLGSALMERQQSQPQRRPKSSSGDRRSRSSLRSIRSNPDNGTGGLPSFQFSNNNNNNNAQQPMDPVVPPVPSPTRSTMLQDLKRFALRRAPTLSSLQHRSATVKEEEPITPPDDNDAIDDHPKKQPQYTNSLPSSTTFHQGGDPNVIGEPMIQRSFLASKARTPFFKSAIASTTTTTDTVTEAPRPTATATTSQVPSFPQTEGLRYKTQNLMINVVAKRTSPRPVVTPLTE</sequence>